<sequence length="242" mass="26892">MPTDMVGGIRRSLESSQYSLSSSPSSSLHKGSRTKLKQKNLYALSDRYDDSRSEESDEAESRYVEEHSFSSSANKFDATAELHPDSESSPAAYPEIGQYLEGPNVLQSDIKYPCIEEFEHDPHESARSFEPIKLLSSENVGNDHLLDKMLSNCIKNDQVRHSHNNGAVGISDINFALENDDSVVGDTSSICGDGRNYISDYLAFSDLIVHTTDGSSPLLFDGENSLFDFFLKVDFSRTNLQK</sequence>
<dbReference type="AlphaFoldDB" id="A0AAD1YMU7"/>
<dbReference type="EMBL" id="OU503036">
    <property type="protein sequence ID" value="CAI9753033.1"/>
    <property type="molecule type" value="Genomic_DNA"/>
</dbReference>
<feature type="region of interest" description="Disordered" evidence="1">
    <location>
        <begin position="1"/>
        <end position="70"/>
    </location>
</feature>
<organism evidence="2 3">
    <name type="scientific">Fraxinus pennsylvanica</name>
    <dbReference type="NCBI Taxonomy" id="56036"/>
    <lineage>
        <taxon>Eukaryota</taxon>
        <taxon>Viridiplantae</taxon>
        <taxon>Streptophyta</taxon>
        <taxon>Embryophyta</taxon>
        <taxon>Tracheophyta</taxon>
        <taxon>Spermatophyta</taxon>
        <taxon>Magnoliopsida</taxon>
        <taxon>eudicotyledons</taxon>
        <taxon>Gunneridae</taxon>
        <taxon>Pentapetalae</taxon>
        <taxon>asterids</taxon>
        <taxon>lamiids</taxon>
        <taxon>Lamiales</taxon>
        <taxon>Oleaceae</taxon>
        <taxon>Oleeae</taxon>
        <taxon>Fraxinus</taxon>
    </lineage>
</organism>
<evidence type="ECO:0000313" key="2">
    <source>
        <dbReference type="EMBL" id="CAI9753033.1"/>
    </source>
</evidence>
<evidence type="ECO:0000313" key="3">
    <source>
        <dbReference type="Proteomes" id="UP000834106"/>
    </source>
</evidence>
<feature type="compositionally biased region" description="Basic and acidic residues" evidence="1">
    <location>
        <begin position="46"/>
        <end position="68"/>
    </location>
</feature>
<reference evidence="2" key="1">
    <citation type="submission" date="2023-05" db="EMBL/GenBank/DDBJ databases">
        <authorList>
            <person name="Huff M."/>
        </authorList>
    </citation>
    <scope>NUCLEOTIDE SEQUENCE</scope>
</reference>
<keyword evidence="3" id="KW-1185">Reference proteome</keyword>
<protein>
    <submittedName>
        <fullName evidence="2">Uncharacterized protein</fullName>
    </submittedName>
</protein>
<gene>
    <name evidence="2" type="ORF">FPE_LOCUS464</name>
</gene>
<evidence type="ECO:0000256" key="1">
    <source>
        <dbReference type="SAM" id="MobiDB-lite"/>
    </source>
</evidence>
<dbReference type="Proteomes" id="UP000834106">
    <property type="component" value="Chromosome 1"/>
</dbReference>
<proteinExistence type="predicted"/>
<feature type="compositionally biased region" description="Low complexity" evidence="1">
    <location>
        <begin position="14"/>
        <end position="29"/>
    </location>
</feature>
<name>A0AAD1YMU7_9LAMI</name>
<accession>A0AAD1YMU7</accession>